<comment type="caution">
    <text evidence="2">The sequence shown here is derived from an EMBL/GenBank/DDBJ whole genome shotgun (WGS) entry which is preliminary data.</text>
</comment>
<keyword evidence="3" id="KW-1185">Reference proteome</keyword>
<reference evidence="2" key="1">
    <citation type="submission" date="2022-07" db="EMBL/GenBank/DDBJ databases">
        <authorList>
            <person name="Macas J."/>
            <person name="Novak P."/>
            <person name="Neumann P."/>
        </authorList>
    </citation>
    <scope>NUCLEOTIDE SEQUENCE</scope>
</reference>
<dbReference type="EMBL" id="CAMAPE010000035">
    <property type="protein sequence ID" value="CAH9096781.1"/>
    <property type="molecule type" value="Genomic_DNA"/>
</dbReference>
<evidence type="ECO:0000313" key="2">
    <source>
        <dbReference type="EMBL" id="CAH9096781.1"/>
    </source>
</evidence>
<dbReference type="Pfam" id="PF14291">
    <property type="entry name" value="DUF4371"/>
    <property type="match status" value="1"/>
</dbReference>
<proteinExistence type="predicted"/>
<dbReference type="InterPro" id="IPR025398">
    <property type="entry name" value="DUF4371"/>
</dbReference>
<dbReference type="AlphaFoldDB" id="A0A9P1EDM3"/>
<dbReference type="OrthoDB" id="1730821at2759"/>
<dbReference type="PANTHER" id="PTHR45749">
    <property type="match status" value="1"/>
</dbReference>
<protein>
    <recommendedName>
        <fullName evidence="1">DUF4371 domain-containing protein</fullName>
    </recommendedName>
</protein>
<feature type="domain" description="DUF4371" evidence="1">
    <location>
        <begin position="2"/>
        <end position="76"/>
    </location>
</feature>
<organism evidence="2 3">
    <name type="scientific">Cuscuta europaea</name>
    <name type="common">European dodder</name>
    <dbReference type="NCBI Taxonomy" id="41803"/>
    <lineage>
        <taxon>Eukaryota</taxon>
        <taxon>Viridiplantae</taxon>
        <taxon>Streptophyta</taxon>
        <taxon>Embryophyta</taxon>
        <taxon>Tracheophyta</taxon>
        <taxon>Spermatophyta</taxon>
        <taxon>Magnoliopsida</taxon>
        <taxon>eudicotyledons</taxon>
        <taxon>Gunneridae</taxon>
        <taxon>Pentapetalae</taxon>
        <taxon>asterids</taxon>
        <taxon>lamiids</taxon>
        <taxon>Solanales</taxon>
        <taxon>Convolvulaceae</taxon>
        <taxon>Cuscuteae</taxon>
        <taxon>Cuscuta</taxon>
        <taxon>Cuscuta subgen. Cuscuta</taxon>
    </lineage>
</organism>
<evidence type="ECO:0000313" key="3">
    <source>
        <dbReference type="Proteomes" id="UP001152484"/>
    </source>
</evidence>
<sequence length="78" mass="8643">MKEGNRLRVMTSIDVVRWLASQECALRGHDESSSSKNRGNFLEMISLLASYNEQVASVVLDNAPKNAMYTSPKIQSAP</sequence>
<gene>
    <name evidence="2" type="ORF">CEURO_LOCUS13554</name>
</gene>
<dbReference type="PANTHER" id="PTHR45749:SF37">
    <property type="entry name" value="OS05G0311600 PROTEIN"/>
    <property type="match status" value="1"/>
</dbReference>
<dbReference type="Proteomes" id="UP001152484">
    <property type="component" value="Unassembled WGS sequence"/>
</dbReference>
<evidence type="ECO:0000259" key="1">
    <source>
        <dbReference type="Pfam" id="PF14291"/>
    </source>
</evidence>
<name>A0A9P1EDM3_CUSEU</name>
<accession>A0A9P1EDM3</accession>